<dbReference type="AlphaFoldDB" id="A0A4R8ME53"/>
<protein>
    <recommendedName>
        <fullName evidence="3">DUF2202 domain-containing protein</fullName>
    </recommendedName>
</protein>
<dbReference type="Gene3D" id="1.20.1260.10">
    <property type="match status" value="1"/>
</dbReference>
<evidence type="ECO:0000259" key="3">
    <source>
        <dbReference type="Pfam" id="PF09968"/>
    </source>
</evidence>
<keyword evidence="2" id="KW-0732">Signal</keyword>
<organism evidence="4 5">
    <name type="scientific">Aminivibrio pyruvatiphilus</name>
    <dbReference type="NCBI Taxonomy" id="1005740"/>
    <lineage>
        <taxon>Bacteria</taxon>
        <taxon>Thermotogati</taxon>
        <taxon>Synergistota</taxon>
        <taxon>Synergistia</taxon>
        <taxon>Synergistales</taxon>
        <taxon>Aminobacteriaceae</taxon>
        <taxon>Aminivibrio</taxon>
    </lineage>
</organism>
<feature type="chain" id="PRO_5020533404" description="DUF2202 domain-containing protein" evidence="2">
    <location>
        <begin position="21"/>
        <end position="229"/>
    </location>
</feature>
<sequence length="229" mass="25175">MKKYIALLVLAVFLAGGAFSAVSASAAPGKKPQGEALSGIPAGELTEVETQGLLLMREEEKLAMDLYRALGEKWGLRIFSSIAESEQQHTNSVKLLLDRYGLEDPAEGKKAGEFSSPDLQKMYDELLAKGNQSMADALKVGALVEEMDIRDLREAMESTQKEDLRMVYRNLERGSINHLSAFGKQLARESIRYEARYLSQSEADAIMNSSSGRGSGRNQPQGQGGRWKK</sequence>
<evidence type="ECO:0000313" key="5">
    <source>
        <dbReference type="Proteomes" id="UP000295066"/>
    </source>
</evidence>
<gene>
    <name evidence="4" type="ORF">C8D99_102239</name>
</gene>
<accession>A0A4R8ME53</accession>
<evidence type="ECO:0000256" key="2">
    <source>
        <dbReference type="SAM" id="SignalP"/>
    </source>
</evidence>
<feature type="signal peptide" evidence="2">
    <location>
        <begin position="1"/>
        <end position="20"/>
    </location>
</feature>
<dbReference type="InterPro" id="IPR019243">
    <property type="entry name" value="DUF2202"/>
</dbReference>
<proteinExistence type="predicted"/>
<evidence type="ECO:0000313" key="4">
    <source>
        <dbReference type="EMBL" id="TDY63258.1"/>
    </source>
</evidence>
<dbReference type="RefSeq" id="WP_166669970.1">
    <property type="nucleotide sequence ID" value="NZ_SORI01000002.1"/>
</dbReference>
<name>A0A4R8ME53_9BACT</name>
<keyword evidence="5" id="KW-1185">Reference proteome</keyword>
<dbReference type="EMBL" id="SORI01000002">
    <property type="protein sequence ID" value="TDY63258.1"/>
    <property type="molecule type" value="Genomic_DNA"/>
</dbReference>
<dbReference type="Pfam" id="PF09968">
    <property type="entry name" value="DUF2202"/>
    <property type="match status" value="1"/>
</dbReference>
<feature type="region of interest" description="Disordered" evidence="1">
    <location>
        <begin position="204"/>
        <end position="229"/>
    </location>
</feature>
<comment type="caution">
    <text evidence="4">The sequence shown here is derived from an EMBL/GenBank/DDBJ whole genome shotgun (WGS) entry which is preliminary data.</text>
</comment>
<dbReference type="SUPFAM" id="SSF47240">
    <property type="entry name" value="Ferritin-like"/>
    <property type="match status" value="1"/>
</dbReference>
<dbReference type="Proteomes" id="UP000295066">
    <property type="component" value="Unassembled WGS sequence"/>
</dbReference>
<dbReference type="InterPro" id="IPR009078">
    <property type="entry name" value="Ferritin-like_SF"/>
</dbReference>
<feature type="domain" description="DUF2202" evidence="3">
    <location>
        <begin position="49"/>
        <end position="209"/>
    </location>
</feature>
<feature type="compositionally biased region" description="Low complexity" evidence="1">
    <location>
        <begin position="208"/>
        <end position="221"/>
    </location>
</feature>
<evidence type="ECO:0000256" key="1">
    <source>
        <dbReference type="SAM" id="MobiDB-lite"/>
    </source>
</evidence>
<dbReference type="InterPro" id="IPR012347">
    <property type="entry name" value="Ferritin-like"/>
</dbReference>
<reference evidence="4 5" key="1">
    <citation type="submission" date="2019-03" db="EMBL/GenBank/DDBJ databases">
        <title>Genomic Encyclopedia of Type Strains, Phase IV (KMG-IV): sequencing the most valuable type-strain genomes for metagenomic binning, comparative biology and taxonomic classification.</title>
        <authorList>
            <person name="Goeker M."/>
        </authorList>
    </citation>
    <scope>NUCLEOTIDE SEQUENCE [LARGE SCALE GENOMIC DNA]</scope>
    <source>
        <strain evidence="4 5">DSM 25964</strain>
    </source>
</reference>
<dbReference type="CDD" id="cd01048">
    <property type="entry name" value="Ferritin_like_AB2"/>
    <property type="match status" value="1"/>
</dbReference>